<reference evidence="3" key="1">
    <citation type="submission" date="2023-06" db="EMBL/GenBank/DDBJ databases">
        <title>Genome-scale phylogeny and comparative genomics of the fungal order Sordariales.</title>
        <authorList>
            <consortium name="Lawrence Berkeley National Laboratory"/>
            <person name="Hensen N."/>
            <person name="Bonometti L."/>
            <person name="Westerberg I."/>
            <person name="Brannstrom I.O."/>
            <person name="Guillou S."/>
            <person name="Cros-Aarteil S."/>
            <person name="Calhoun S."/>
            <person name="Haridas S."/>
            <person name="Kuo A."/>
            <person name="Mondo S."/>
            <person name="Pangilinan J."/>
            <person name="Riley R."/>
            <person name="Labutti K."/>
            <person name="Andreopoulos B."/>
            <person name="Lipzen A."/>
            <person name="Chen C."/>
            <person name="Yanf M."/>
            <person name="Daum C."/>
            <person name="Ng V."/>
            <person name="Clum A."/>
            <person name="Steindorff A."/>
            <person name="Ohm R."/>
            <person name="Martin F."/>
            <person name="Silar P."/>
            <person name="Natvig D."/>
            <person name="Lalanne C."/>
            <person name="Gautier V."/>
            <person name="Ament-Velasquez S.L."/>
            <person name="Kruys A."/>
            <person name="Hutchinson M.I."/>
            <person name="Powell A.J."/>
            <person name="Barry K."/>
            <person name="Miller A.N."/>
            <person name="Grigoriev I.V."/>
            <person name="Debuchy R."/>
            <person name="Gladieux P."/>
            <person name="Thoren M.H."/>
            <person name="Johannesson H."/>
        </authorList>
    </citation>
    <scope>NUCLEOTIDE SEQUENCE</scope>
    <source>
        <strain evidence="3">PSN4</strain>
    </source>
</reference>
<dbReference type="SUPFAM" id="SSF103501">
    <property type="entry name" value="Respiratory nitrate reductase 1 gamma chain"/>
    <property type="match status" value="1"/>
</dbReference>
<protein>
    <submittedName>
        <fullName evidence="3">Uncharacterized protein</fullName>
    </submittedName>
</protein>
<feature type="transmembrane region" description="Helical" evidence="2">
    <location>
        <begin position="190"/>
        <end position="211"/>
    </location>
</feature>
<feature type="transmembrane region" description="Helical" evidence="2">
    <location>
        <begin position="59"/>
        <end position="81"/>
    </location>
</feature>
<evidence type="ECO:0000313" key="3">
    <source>
        <dbReference type="EMBL" id="KAK1759076.1"/>
    </source>
</evidence>
<feature type="transmembrane region" description="Helical" evidence="2">
    <location>
        <begin position="27"/>
        <end position="47"/>
    </location>
</feature>
<feature type="transmembrane region" description="Helical" evidence="2">
    <location>
        <begin position="93"/>
        <end position="112"/>
    </location>
</feature>
<feature type="compositionally biased region" description="Pro residues" evidence="1">
    <location>
        <begin position="138"/>
        <end position="151"/>
    </location>
</feature>
<evidence type="ECO:0000256" key="2">
    <source>
        <dbReference type="SAM" id="Phobius"/>
    </source>
</evidence>
<name>A0AAJ0BIZ0_9PEZI</name>
<organism evidence="3 4">
    <name type="scientific">Echria macrotheca</name>
    <dbReference type="NCBI Taxonomy" id="438768"/>
    <lineage>
        <taxon>Eukaryota</taxon>
        <taxon>Fungi</taxon>
        <taxon>Dikarya</taxon>
        <taxon>Ascomycota</taxon>
        <taxon>Pezizomycotina</taxon>
        <taxon>Sordariomycetes</taxon>
        <taxon>Sordariomycetidae</taxon>
        <taxon>Sordariales</taxon>
        <taxon>Schizotheciaceae</taxon>
        <taxon>Echria</taxon>
    </lineage>
</organism>
<sequence length="247" mass="26543">MATDGLADPGPNAPHSSLKSSGRLRKFFIYISILFSLGVIIAAAVNIRAQTNRGHGYGLAVEMPWVCIAASLVVLGLLFVIHRRPNLPPRSRWTILSLIVLLWLVAFLVNTGTMATRKTPSSIVSPRGLTVASVEPAPVHPDPAPAEPEPANPDSDTNQPTDLDSGDDWTEPATESVKAAIEVAKASEDALWILTLLALLFTSAMMFWDMYAVRKAGGSAKPEALPAEENRPHGQDYLDTIPDSFGP</sequence>
<keyword evidence="2" id="KW-0472">Membrane</keyword>
<keyword evidence="4" id="KW-1185">Reference proteome</keyword>
<dbReference type="EMBL" id="MU839828">
    <property type="protein sequence ID" value="KAK1759076.1"/>
    <property type="molecule type" value="Genomic_DNA"/>
</dbReference>
<dbReference type="InterPro" id="IPR036197">
    <property type="entry name" value="NarG-like_sf"/>
</dbReference>
<feature type="region of interest" description="Disordered" evidence="1">
    <location>
        <begin position="134"/>
        <end position="171"/>
    </location>
</feature>
<proteinExistence type="predicted"/>
<keyword evidence="2" id="KW-1133">Transmembrane helix</keyword>
<evidence type="ECO:0000313" key="4">
    <source>
        <dbReference type="Proteomes" id="UP001239445"/>
    </source>
</evidence>
<accession>A0AAJ0BIZ0</accession>
<evidence type="ECO:0000256" key="1">
    <source>
        <dbReference type="SAM" id="MobiDB-lite"/>
    </source>
</evidence>
<dbReference type="Proteomes" id="UP001239445">
    <property type="component" value="Unassembled WGS sequence"/>
</dbReference>
<keyword evidence="2" id="KW-0812">Transmembrane</keyword>
<dbReference type="AlphaFoldDB" id="A0AAJ0BIZ0"/>
<feature type="region of interest" description="Disordered" evidence="1">
    <location>
        <begin position="222"/>
        <end position="247"/>
    </location>
</feature>
<comment type="caution">
    <text evidence="3">The sequence shown here is derived from an EMBL/GenBank/DDBJ whole genome shotgun (WGS) entry which is preliminary data.</text>
</comment>
<gene>
    <name evidence="3" type="ORF">QBC47DRAFT_409868</name>
</gene>